<dbReference type="Gene3D" id="3.20.20.140">
    <property type="entry name" value="Metal-dependent hydrolases"/>
    <property type="match status" value="1"/>
</dbReference>
<dbReference type="InterPro" id="IPR003764">
    <property type="entry name" value="GlcNAc_6-P_deAcase"/>
</dbReference>
<proteinExistence type="inferred from homology"/>
<comment type="similarity">
    <text evidence="1 5">Belongs to the metallo-dependent hydrolases superfamily. NagA family.</text>
</comment>
<dbReference type="SUPFAM" id="SSF51338">
    <property type="entry name" value="Composite domain of metallo-dependent hydrolases"/>
    <property type="match status" value="1"/>
</dbReference>
<dbReference type="InterPro" id="IPR006680">
    <property type="entry name" value="Amidohydro-rel"/>
</dbReference>
<dbReference type="SUPFAM" id="SSF51556">
    <property type="entry name" value="Metallo-dependent hydrolases"/>
    <property type="match status" value="1"/>
</dbReference>
<evidence type="ECO:0000256" key="5">
    <source>
        <dbReference type="PIRNR" id="PIRNR038994"/>
    </source>
</evidence>
<gene>
    <name evidence="7" type="ORF">SAMN04489714_1344</name>
</gene>
<dbReference type="PIRSF" id="PIRSF038994">
    <property type="entry name" value="NagA"/>
    <property type="match status" value="1"/>
</dbReference>
<evidence type="ECO:0000256" key="4">
    <source>
        <dbReference type="ARBA" id="ARBA00023277"/>
    </source>
</evidence>
<evidence type="ECO:0000313" key="8">
    <source>
        <dbReference type="Proteomes" id="UP000198976"/>
    </source>
</evidence>
<sequence>MTQNLACSRKRETMTDQTDQSTSLVALRGRVVTPDTVIDDGVVAWDRDTIIWVGDAAAQEAPSSIREQLNDLKPSDDIIIPGLVDVHCHGGGGESFPNAQTPGQAMTAVTEHRAHGTTSLVASLVTADAQTLKERAAMLATLADRGELAGIHFEGPFVSHERCGAQDPQFICDPDPVLTAELLDVAGGHAVTMTVAPEKPHASGEGSVAEVLREGGALPSWGHTDAEPDDVRAVFEDARGRYADQLKDPDHTRPLATVTHLFNGMKPMHHRDPGSIAEFLAAGARGDAVVEMICDGVHVNPTLVRCVYEVLGRSRCVFITDAMAAAGMADGSYQLGPQAVTVTDGIARLTDGGAIAGGTAHLLDCVRVAVGAGIPLVDAVFMASAQGARILGDETVGALEVGKRADVVCLDSELHPLRVWRAGVVCDRNK</sequence>
<evidence type="ECO:0000259" key="6">
    <source>
        <dbReference type="Pfam" id="PF01979"/>
    </source>
</evidence>
<keyword evidence="8" id="KW-1185">Reference proteome</keyword>
<dbReference type="Proteomes" id="UP000198976">
    <property type="component" value="Chromosome I"/>
</dbReference>
<name>A0ABY0V878_9ACTO</name>
<evidence type="ECO:0000313" key="7">
    <source>
        <dbReference type="EMBL" id="SDT97316.1"/>
    </source>
</evidence>
<accession>A0ABY0V878</accession>
<reference evidence="7 8" key="1">
    <citation type="submission" date="2016-10" db="EMBL/GenBank/DDBJ databases">
        <authorList>
            <person name="Varghese N."/>
            <person name="Submissions S."/>
        </authorList>
    </citation>
    <scope>NUCLEOTIDE SEQUENCE [LARGE SCALE GENOMIC DNA]</scope>
    <source>
        <strain evidence="7 8">DSM 9169</strain>
    </source>
</reference>
<dbReference type="InterPro" id="IPR011059">
    <property type="entry name" value="Metal-dep_hydrolase_composite"/>
</dbReference>
<keyword evidence="4 5" id="KW-0119">Carbohydrate metabolism</keyword>
<dbReference type="PANTHER" id="PTHR11113">
    <property type="entry name" value="N-ACETYLGLUCOSAMINE-6-PHOSPHATE DEACETYLASE"/>
    <property type="match status" value="1"/>
</dbReference>
<feature type="domain" description="Amidohydrolase-related" evidence="6">
    <location>
        <begin position="78"/>
        <end position="416"/>
    </location>
</feature>
<evidence type="ECO:0000256" key="1">
    <source>
        <dbReference type="ARBA" id="ARBA00010716"/>
    </source>
</evidence>
<keyword evidence="2" id="KW-0479">Metal-binding</keyword>
<evidence type="ECO:0000256" key="2">
    <source>
        <dbReference type="ARBA" id="ARBA00022723"/>
    </source>
</evidence>
<evidence type="ECO:0000256" key="3">
    <source>
        <dbReference type="ARBA" id="ARBA00022801"/>
    </source>
</evidence>
<dbReference type="EMBL" id="LT629792">
    <property type="protein sequence ID" value="SDT97316.1"/>
    <property type="molecule type" value="Genomic_DNA"/>
</dbReference>
<dbReference type="Pfam" id="PF01979">
    <property type="entry name" value="Amidohydro_1"/>
    <property type="match status" value="1"/>
</dbReference>
<dbReference type="PANTHER" id="PTHR11113:SF14">
    <property type="entry name" value="N-ACETYLGLUCOSAMINE-6-PHOSPHATE DEACETYLASE"/>
    <property type="match status" value="1"/>
</dbReference>
<dbReference type="InterPro" id="IPR032466">
    <property type="entry name" value="Metal_Hydrolase"/>
</dbReference>
<protein>
    <submittedName>
        <fullName evidence="7">N-acetylglucosamine-6-phosphate deacetylase</fullName>
    </submittedName>
</protein>
<organism evidence="7 8">
    <name type="scientific">Schaalia radingae</name>
    <dbReference type="NCBI Taxonomy" id="131110"/>
    <lineage>
        <taxon>Bacteria</taxon>
        <taxon>Bacillati</taxon>
        <taxon>Actinomycetota</taxon>
        <taxon>Actinomycetes</taxon>
        <taxon>Actinomycetales</taxon>
        <taxon>Actinomycetaceae</taxon>
        <taxon>Schaalia</taxon>
    </lineage>
</organism>
<keyword evidence="3 5" id="KW-0378">Hydrolase</keyword>
<dbReference type="Gene3D" id="2.30.40.10">
    <property type="entry name" value="Urease, subunit C, domain 1"/>
    <property type="match status" value="1"/>
</dbReference>